<accession>A0A2I1GIN2</accession>
<feature type="region of interest" description="Disordered" evidence="1">
    <location>
        <begin position="36"/>
        <end position="60"/>
    </location>
</feature>
<evidence type="ECO:0000256" key="1">
    <source>
        <dbReference type="SAM" id="MobiDB-lite"/>
    </source>
</evidence>
<evidence type="ECO:0000313" key="3">
    <source>
        <dbReference type="Proteomes" id="UP000234323"/>
    </source>
</evidence>
<sequence>MDYQDAIIDSEEEFPDDQTNALEAVSAEVSIPTAPIPLTHVSNSSSGTGPGNTSKAEASTPFIISSSQVGSSSNPDFRFPSYLKIPKRSENISLGWC</sequence>
<feature type="compositionally biased region" description="Low complexity" evidence="1">
    <location>
        <begin position="42"/>
        <end position="54"/>
    </location>
</feature>
<dbReference type="EMBL" id="LLXI01000457">
    <property type="protein sequence ID" value="PKY46487.1"/>
    <property type="molecule type" value="Genomic_DNA"/>
</dbReference>
<keyword evidence="3" id="KW-1185">Reference proteome</keyword>
<proteinExistence type="predicted"/>
<organism evidence="2 3">
    <name type="scientific">Rhizophagus irregularis</name>
    <dbReference type="NCBI Taxonomy" id="588596"/>
    <lineage>
        <taxon>Eukaryota</taxon>
        <taxon>Fungi</taxon>
        <taxon>Fungi incertae sedis</taxon>
        <taxon>Mucoromycota</taxon>
        <taxon>Glomeromycotina</taxon>
        <taxon>Glomeromycetes</taxon>
        <taxon>Glomerales</taxon>
        <taxon>Glomeraceae</taxon>
        <taxon>Rhizophagus</taxon>
    </lineage>
</organism>
<reference evidence="2 3" key="1">
    <citation type="submission" date="2015-10" db="EMBL/GenBank/DDBJ databases">
        <title>Genome analyses suggest a sexual origin of heterokaryosis in a supposedly ancient asexual fungus.</title>
        <authorList>
            <person name="Ropars J."/>
            <person name="Sedzielewska K."/>
            <person name="Noel J."/>
            <person name="Charron P."/>
            <person name="Farinelli L."/>
            <person name="Marton T."/>
            <person name="Kruger M."/>
            <person name="Pelin A."/>
            <person name="Brachmann A."/>
            <person name="Corradi N."/>
        </authorList>
    </citation>
    <scope>NUCLEOTIDE SEQUENCE [LARGE SCALE GENOMIC DNA]</scope>
    <source>
        <strain evidence="2 3">A4</strain>
    </source>
</reference>
<gene>
    <name evidence="2" type="ORF">RhiirA4_402543</name>
</gene>
<comment type="caution">
    <text evidence="2">The sequence shown here is derived from an EMBL/GenBank/DDBJ whole genome shotgun (WGS) entry which is preliminary data.</text>
</comment>
<dbReference type="AlphaFoldDB" id="A0A2I1GIN2"/>
<evidence type="ECO:0000313" key="2">
    <source>
        <dbReference type="EMBL" id="PKY46487.1"/>
    </source>
</evidence>
<name>A0A2I1GIN2_9GLOM</name>
<protein>
    <submittedName>
        <fullName evidence="2">Uncharacterized protein</fullName>
    </submittedName>
</protein>
<dbReference type="Proteomes" id="UP000234323">
    <property type="component" value="Unassembled WGS sequence"/>
</dbReference>